<keyword evidence="2" id="KW-0489">Methyltransferase</keyword>
<evidence type="ECO:0000313" key="3">
    <source>
        <dbReference type="Proteomes" id="UP000071561"/>
    </source>
</evidence>
<name>A0A127VBZ3_9SPHI</name>
<dbReference type="AlphaFoldDB" id="A0A127VBZ3"/>
<dbReference type="KEGG" id="pcm:AY601_1957"/>
<gene>
    <name evidence="2" type="ORF">AY601_1957</name>
</gene>
<reference evidence="2 3" key="1">
    <citation type="submission" date="2016-03" db="EMBL/GenBank/DDBJ databases">
        <title>Complete genome sequence of Pedobacter cryoconitis PAMC 27485.</title>
        <authorList>
            <person name="Lee J."/>
            <person name="Kim O.-S."/>
        </authorList>
    </citation>
    <scope>NUCLEOTIDE SEQUENCE [LARGE SCALE GENOMIC DNA]</scope>
    <source>
        <strain evidence="2 3">PAMC 27485</strain>
    </source>
</reference>
<dbReference type="EMBL" id="CP014504">
    <property type="protein sequence ID" value="AMP98863.1"/>
    <property type="molecule type" value="Genomic_DNA"/>
</dbReference>
<keyword evidence="2" id="KW-0808">Transferase</keyword>
<dbReference type="PATRIC" id="fig|188932.3.peg.2047"/>
<dbReference type="Gene3D" id="3.40.50.150">
    <property type="entry name" value="Vaccinia Virus protein VP39"/>
    <property type="match status" value="1"/>
</dbReference>
<dbReference type="SUPFAM" id="SSF53335">
    <property type="entry name" value="S-adenosyl-L-methionine-dependent methyltransferases"/>
    <property type="match status" value="1"/>
</dbReference>
<proteinExistence type="predicted"/>
<organism evidence="2 3">
    <name type="scientific">Pedobacter cryoconitis</name>
    <dbReference type="NCBI Taxonomy" id="188932"/>
    <lineage>
        <taxon>Bacteria</taxon>
        <taxon>Pseudomonadati</taxon>
        <taxon>Bacteroidota</taxon>
        <taxon>Sphingobacteriia</taxon>
        <taxon>Sphingobacteriales</taxon>
        <taxon>Sphingobacteriaceae</taxon>
        <taxon>Pedobacter</taxon>
    </lineage>
</organism>
<dbReference type="InterPro" id="IPR025714">
    <property type="entry name" value="Methyltranfer_dom"/>
</dbReference>
<sequence length="263" mass="30040">MNKTIHRDHQTTNKIFDNRSLEKDYATLIPILKNGLRVLDIGCGTGAISKDIAERVGPDGSVTGIDHTEKFIISGKESYQTTSNLELVHHDLFSYEAEEKFDLIVSARTLQWLSNPKEALLKFKSLLKPGGQLSILDYNHEQLSWQPEPPESMLSFYQTFLKWRADAGMNNHIAEDLAGYFAETGFLEIEVFNAEEVYQQQDDNFLQRIGIWSKVAGSTQMVEEGYLEDSLRLKAIEDYDQWISTDAEQMIMKLKEVRGRIAL</sequence>
<evidence type="ECO:0000259" key="1">
    <source>
        <dbReference type="Pfam" id="PF13847"/>
    </source>
</evidence>
<dbReference type="GO" id="GO:0032259">
    <property type="term" value="P:methylation"/>
    <property type="evidence" value="ECO:0007669"/>
    <property type="project" value="UniProtKB-KW"/>
</dbReference>
<evidence type="ECO:0000313" key="2">
    <source>
        <dbReference type="EMBL" id="AMP98863.1"/>
    </source>
</evidence>
<feature type="domain" description="Methyltransferase" evidence="1">
    <location>
        <begin position="33"/>
        <end position="143"/>
    </location>
</feature>
<accession>A0A127VBZ3</accession>
<dbReference type="CDD" id="cd02440">
    <property type="entry name" value="AdoMet_MTases"/>
    <property type="match status" value="1"/>
</dbReference>
<dbReference type="RefSeq" id="WP_068399867.1">
    <property type="nucleotide sequence ID" value="NZ_CP014504.1"/>
</dbReference>
<dbReference type="OrthoDB" id="9789123at2"/>
<dbReference type="Pfam" id="PF13847">
    <property type="entry name" value="Methyltransf_31"/>
    <property type="match status" value="1"/>
</dbReference>
<dbReference type="InterPro" id="IPR029063">
    <property type="entry name" value="SAM-dependent_MTases_sf"/>
</dbReference>
<keyword evidence="3" id="KW-1185">Reference proteome</keyword>
<dbReference type="PANTHER" id="PTHR43861">
    <property type="entry name" value="TRANS-ACONITATE 2-METHYLTRANSFERASE-RELATED"/>
    <property type="match status" value="1"/>
</dbReference>
<dbReference type="GO" id="GO:0008168">
    <property type="term" value="F:methyltransferase activity"/>
    <property type="evidence" value="ECO:0007669"/>
    <property type="project" value="UniProtKB-KW"/>
</dbReference>
<dbReference type="Proteomes" id="UP000071561">
    <property type="component" value="Chromosome"/>
</dbReference>
<protein>
    <submittedName>
        <fullName evidence="2">Methyltransferase</fullName>
    </submittedName>
</protein>